<gene>
    <name evidence="1" type="ordered locus">AAur_pTC20251</name>
</gene>
<dbReference type="eggNOG" id="COG4804">
    <property type="taxonomic scope" value="Bacteria"/>
</dbReference>
<dbReference type="RefSeq" id="WP_011777302.1">
    <property type="nucleotide sequence ID" value="NC_008713.1"/>
</dbReference>
<dbReference type="Proteomes" id="UP000000637">
    <property type="component" value="Plasmid pTC2"/>
</dbReference>
<keyword evidence="2" id="KW-1185">Reference proteome</keyword>
<evidence type="ECO:0000313" key="2">
    <source>
        <dbReference type="Proteomes" id="UP000000637"/>
    </source>
</evidence>
<dbReference type="EMBL" id="CP000476">
    <property type="protein sequence ID" value="ABM10670.1"/>
    <property type="molecule type" value="Genomic_DNA"/>
</dbReference>
<dbReference type="AlphaFoldDB" id="A1RDT5"/>
<proteinExistence type="predicted"/>
<accession>A1RDT5</accession>
<reference evidence="1 2" key="1">
    <citation type="journal article" date="2006" name="PLoS Genet.">
        <title>Secrets of soil survival revealed by the genome sequence of Arthrobacter aurescens TC1.</title>
        <authorList>
            <person name="Mongodin E.F."/>
            <person name="Shapir N."/>
            <person name="Daugherty S.C."/>
            <person name="DeBoy R.T."/>
            <person name="Emerson J.B."/>
            <person name="Shvartzbeyn A."/>
            <person name="Radune D."/>
            <person name="Vamathevan J."/>
            <person name="Riggs F."/>
            <person name="Grinberg V."/>
            <person name="Khouri H."/>
            <person name="Wackett L.P."/>
            <person name="Nelson K.E."/>
            <person name="Sadowsky M.J."/>
        </authorList>
    </citation>
    <scope>NUCLEOTIDE SEQUENCE [LARGE SCALE GENOMIC DNA]</scope>
    <source>
        <strain evidence="1 2">TC1</strain>
    </source>
</reference>
<sequence length="53" mass="5741">MPVQNQHTVRYALDGSAQPLAVASYSYDTLPEAEQQALPSPEAIVIALDLDNE</sequence>
<keyword evidence="1" id="KW-0614">Plasmid</keyword>
<name>A1RDT5_PAEAT</name>
<dbReference type="HOGENOM" id="CLU_3058015_0_0_11"/>
<evidence type="ECO:0000313" key="1">
    <source>
        <dbReference type="EMBL" id="ABM10670.1"/>
    </source>
</evidence>
<protein>
    <submittedName>
        <fullName evidence="1">Uncharacterized protein</fullName>
    </submittedName>
</protein>
<organism evidence="1 2">
    <name type="scientific">Paenarthrobacter aurescens (strain TC1)</name>
    <dbReference type="NCBI Taxonomy" id="290340"/>
    <lineage>
        <taxon>Bacteria</taxon>
        <taxon>Bacillati</taxon>
        <taxon>Actinomycetota</taxon>
        <taxon>Actinomycetes</taxon>
        <taxon>Micrococcales</taxon>
        <taxon>Micrococcaceae</taxon>
        <taxon>Paenarthrobacter</taxon>
    </lineage>
</organism>
<geneLocation type="plasmid" evidence="1 2">
    <name>pTC2</name>
</geneLocation>
<dbReference type="KEGG" id="aau:AAur_pTC20251"/>